<dbReference type="Pfam" id="PF00595">
    <property type="entry name" value="PDZ"/>
    <property type="match status" value="1"/>
</dbReference>
<dbReference type="SUPFAM" id="SSF50156">
    <property type="entry name" value="PDZ domain-like"/>
    <property type="match status" value="1"/>
</dbReference>
<dbReference type="Proteomes" id="UP001218788">
    <property type="component" value="Unassembled WGS sequence"/>
</dbReference>
<sequence length="679" mass="76387">MKEILRISVASAILAVSVGAGAVTPGNSVEDLPVLQQEAQHSSAAKRISTLFTREHYKLIKLDDELSEKVYDRYLQSLDGNRNVFLQSDIAKFEQYRDTFDDALQRGNLQVAYDIFNVNLERRIERYQYALSLLDTKFDFEKEGDRFFFDREDAPWPANQAELDELWRQRVKYDALNLKLAGKEPEKITELLTKRYERAVKRLKQTQSEDVFQTVMNSFARSIEAHTSYLSPRNADRFKMDMNLSLEGIGAVLQSEDDFTVIKSVVPGGPADKSKAIKPEDKIVGVAQEDEEFIDVIGWRLDDVVDMIKGPKGSEVKLQVQKGSADSTTISVVTLVRDKIKLEDRAAKSEVYVPDNGPHAGEKVGVISIPSFYNNLHADVLKEINTLKAEEVKAIIVDLRGNGGGSLSEATLVSGLFIEQGPVVQIRYEGGRMSVNQDTDGQVSYQGPLTVLVDRYSASASEIFAAAMQDYNRALIIGEQTFGKGTVQQHKGLGRIYDLYENPLGSVQYTIAKFYRINGDSTQHKGVVPDIRFPTPIDPAEWGESQEENALPYDSIRRANYTTFGDTQSALDVLAMQHSSRISQDPEFGYIQQDIEKYQKEKDKEFISLVESERLAEKQENEERALKRANERLTRMGLPVVEDLEDLPEELEELDPFLAEAANITLDMVNTGKYALTRG</sequence>
<dbReference type="CDD" id="cd07560">
    <property type="entry name" value="Peptidase_S41_CPP"/>
    <property type="match status" value="1"/>
</dbReference>
<comment type="similarity">
    <text evidence="1 5">Belongs to the peptidase S41A family.</text>
</comment>
<dbReference type="Pfam" id="PF11818">
    <property type="entry name" value="DUF3340"/>
    <property type="match status" value="1"/>
</dbReference>
<keyword evidence="3 5" id="KW-0378">Hydrolase</keyword>
<gene>
    <name evidence="9" type="primary">prc</name>
    <name evidence="9" type="ORF">OIK42_09715</name>
</gene>
<evidence type="ECO:0000256" key="6">
    <source>
        <dbReference type="SAM" id="Coils"/>
    </source>
</evidence>
<evidence type="ECO:0000256" key="3">
    <source>
        <dbReference type="ARBA" id="ARBA00022801"/>
    </source>
</evidence>
<evidence type="ECO:0000256" key="4">
    <source>
        <dbReference type="ARBA" id="ARBA00022825"/>
    </source>
</evidence>
<dbReference type="Gene3D" id="2.30.42.10">
    <property type="match status" value="1"/>
</dbReference>
<evidence type="ECO:0000256" key="2">
    <source>
        <dbReference type="ARBA" id="ARBA00022670"/>
    </source>
</evidence>
<dbReference type="Pfam" id="PF03572">
    <property type="entry name" value="Peptidase_S41"/>
    <property type="match status" value="1"/>
</dbReference>
<feature type="signal peptide" evidence="7">
    <location>
        <begin position="1"/>
        <end position="22"/>
    </location>
</feature>
<feature type="domain" description="PDZ" evidence="8">
    <location>
        <begin position="239"/>
        <end position="309"/>
    </location>
</feature>
<evidence type="ECO:0000259" key="8">
    <source>
        <dbReference type="PROSITE" id="PS50106"/>
    </source>
</evidence>
<dbReference type="SUPFAM" id="SSF52096">
    <property type="entry name" value="ClpP/crotonase"/>
    <property type="match status" value="1"/>
</dbReference>
<dbReference type="PANTHER" id="PTHR32060">
    <property type="entry name" value="TAIL-SPECIFIC PROTEASE"/>
    <property type="match status" value="1"/>
</dbReference>
<keyword evidence="2 5" id="KW-0645">Protease</keyword>
<dbReference type="InterPro" id="IPR005151">
    <property type="entry name" value="Tail-specific_protease"/>
</dbReference>
<dbReference type="InterPro" id="IPR040573">
    <property type="entry name" value="TSP_N"/>
</dbReference>
<proteinExistence type="inferred from homology"/>
<dbReference type="InterPro" id="IPR029045">
    <property type="entry name" value="ClpP/crotonase-like_dom_sf"/>
</dbReference>
<dbReference type="PROSITE" id="PS50106">
    <property type="entry name" value="PDZ"/>
    <property type="match status" value="1"/>
</dbReference>
<evidence type="ECO:0000313" key="10">
    <source>
        <dbReference type="Proteomes" id="UP001218788"/>
    </source>
</evidence>
<dbReference type="RefSeq" id="WP_273640091.1">
    <property type="nucleotide sequence ID" value="NZ_JAQQXP010000001.1"/>
</dbReference>
<dbReference type="InterPro" id="IPR020992">
    <property type="entry name" value="Tail_Prtase_C"/>
</dbReference>
<accession>A0ABT5L3N3</accession>
<dbReference type="Gene3D" id="3.90.226.10">
    <property type="entry name" value="2-enoyl-CoA Hydratase, Chain A, domain 1"/>
    <property type="match status" value="1"/>
</dbReference>
<feature type="coiled-coil region" evidence="6">
    <location>
        <begin position="609"/>
        <end position="636"/>
    </location>
</feature>
<dbReference type="NCBIfam" id="NF008388">
    <property type="entry name" value="PRK11186.1"/>
    <property type="match status" value="1"/>
</dbReference>
<dbReference type="GO" id="GO:0004252">
    <property type="term" value="F:serine-type endopeptidase activity"/>
    <property type="evidence" value="ECO:0007669"/>
    <property type="project" value="UniProtKB-EC"/>
</dbReference>
<evidence type="ECO:0000256" key="1">
    <source>
        <dbReference type="ARBA" id="ARBA00009179"/>
    </source>
</evidence>
<dbReference type="CDD" id="cd06782">
    <property type="entry name" value="cpPDZ_CPP-like"/>
    <property type="match status" value="1"/>
</dbReference>
<dbReference type="InterPro" id="IPR004447">
    <property type="entry name" value="Peptidase_S41A"/>
</dbReference>
<protein>
    <submittedName>
        <fullName evidence="9">Carboxy terminal-processing peptidase</fullName>
        <ecNumber evidence="9">3.4.21.102</ecNumber>
    </submittedName>
</protein>
<dbReference type="InterPro" id="IPR036034">
    <property type="entry name" value="PDZ_sf"/>
</dbReference>
<evidence type="ECO:0000313" key="9">
    <source>
        <dbReference type="EMBL" id="MDC8831039.1"/>
    </source>
</evidence>
<dbReference type="Gene3D" id="3.30.750.44">
    <property type="match status" value="1"/>
</dbReference>
<keyword evidence="6" id="KW-0175">Coiled coil</keyword>
<keyword evidence="4 5" id="KW-0720">Serine protease</keyword>
<dbReference type="InterPro" id="IPR001478">
    <property type="entry name" value="PDZ"/>
</dbReference>
<dbReference type="Pfam" id="PF17804">
    <property type="entry name" value="TSP_NTD"/>
    <property type="match status" value="1"/>
</dbReference>
<evidence type="ECO:0000256" key="5">
    <source>
        <dbReference type="RuleBase" id="RU004404"/>
    </source>
</evidence>
<dbReference type="SMART" id="SM00245">
    <property type="entry name" value="TSPc"/>
    <property type="match status" value="1"/>
</dbReference>
<comment type="caution">
    <text evidence="9">The sequence shown here is derived from an EMBL/GenBank/DDBJ whole genome shotgun (WGS) entry which is preliminary data.</text>
</comment>
<reference evidence="9 10" key="1">
    <citation type="submission" date="2022-10" db="EMBL/GenBank/DDBJ databases">
        <title>Alteromonas sp. chi3 Genome sequencing.</title>
        <authorList>
            <person name="Park S."/>
        </authorList>
    </citation>
    <scope>NUCLEOTIDE SEQUENCE [LARGE SCALE GENOMIC DNA]</scope>
    <source>
        <strain evidence="10">chi3</strain>
    </source>
</reference>
<name>A0ABT5L3N3_9ALTE</name>
<dbReference type="NCBIfam" id="TIGR00225">
    <property type="entry name" value="prc"/>
    <property type="match status" value="1"/>
</dbReference>
<dbReference type="EMBL" id="JAQQXP010000001">
    <property type="protein sequence ID" value="MDC8831039.1"/>
    <property type="molecule type" value="Genomic_DNA"/>
</dbReference>
<feature type="chain" id="PRO_5045682678" evidence="7">
    <location>
        <begin position="23"/>
        <end position="679"/>
    </location>
</feature>
<keyword evidence="10" id="KW-1185">Reference proteome</keyword>
<organism evidence="9 10">
    <name type="scientific">Alteromonas gilva</name>
    <dbReference type="NCBI Taxonomy" id="2987522"/>
    <lineage>
        <taxon>Bacteria</taxon>
        <taxon>Pseudomonadati</taxon>
        <taxon>Pseudomonadota</taxon>
        <taxon>Gammaproteobacteria</taxon>
        <taxon>Alteromonadales</taxon>
        <taxon>Alteromonadaceae</taxon>
        <taxon>Alteromonas/Salinimonas group</taxon>
        <taxon>Alteromonas</taxon>
    </lineage>
</organism>
<keyword evidence="7" id="KW-0732">Signal</keyword>
<dbReference type="SMART" id="SM00228">
    <property type="entry name" value="PDZ"/>
    <property type="match status" value="1"/>
</dbReference>
<dbReference type="EC" id="3.4.21.102" evidence="9"/>
<evidence type="ECO:0000256" key="7">
    <source>
        <dbReference type="SAM" id="SignalP"/>
    </source>
</evidence>
<dbReference type="PANTHER" id="PTHR32060:SF22">
    <property type="entry name" value="CARBOXYL-TERMINAL-PROCESSING PEPTIDASE 3, CHLOROPLASTIC"/>
    <property type="match status" value="1"/>
</dbReference>